<dbReference type="Proteomes" id="UP000215914">
    <property type="component" value="Chromosome 3"/>
</dbReference>
<dbReference type="AlphaFoldDB" id="A0A251V469"/>
<proteinExistence type="predicted"/>
<evidence type="ECO:0000313" key="2">
    <source>
        <dbReference type="EMBL" id="OTG30407.1"/>
    </source>
</evidence>
<sequence>MCFSLPASIRPSILTRSPPFFPFHHHLLLPPSLFIPLYSFHFELGFKKPKTTLLYLTF</sequence>
<reference evidence="2" key="2">
    <citation type="submission" date="2017-02" db="EMBL/GenBank/DDBJ databases">
        <title>Sunflower complete genome.</title>
        <authorList>
            <person name="Langlade N."/>
            <person name="Munos S."/>
        </authorList>
    </citation>
    <scope>NUCLEOTIDE SEQUENCE [LARGE SCALE GENOMIC DNA]</scope>
    <source>
        <tissue evidence="2">Leaves</tissue>
    </source>
</reference>
<evidence type="ECO:0000313" key="1">
    <source>
        <dbReference type="EMBL" id="KAF5812972.1"/>
    </source>
</evidence>
<dbReference type="InParanoid" id="A0A251V469"/>
<gene>
    <name evidence="2" type="ORF">HannXRQ_Chr03g0064141</name>
    <name evidence="1" type="ORF">HanXRQr2_Chr03g0092731</name>
</gene>
<dbReference type="EMBL" id="MNCJ02000318">
    <property type="protein sequence ID" value="KAF5812972.1"/>
    <property type="molecule type" value="Genomic_DNA"/>
</dbReference>
<reference evidence="1" key="3">
    <citation type="submission" date="2020-06" db="EMBL/GenBank/DDBJ databases">
        <title>Helianthus annuus Genome sequencing and assembly Release 2.</title>
        <authorList>
            <person name="Gouzy J."/>
            <person name="Langlade N."/>
            <person name="Munos S."/>
        </authorList>
    </citation>
    <scope>NUCLEOTIDE SEQUENCE</scope>
    <source>
        <tissue evidence="1">Leaves</tissue>
    </source>
</reference>
<dbReference type="EMBL" id="CM007892">
    <property type="protein sequence ID" value="OTG30407.1"/>
    <property type="molecule type" value="Genomic_DNA"/>
</dbReference>
<evidence type="ECO:0000313" key="3">
    <source>
        <dbReference type="Proteomes" id="UP000215914"/>
    </source>
</evidence>
<dbReference type="Gramene" id="mRNA:HanXRQr2_Chr03g0092731">
    <property type="protein sequence ID" value="CDS:HanXRQr2_Chr03g0092731.1"/>
    <property type="gene ID" value="HanXRQr2_Chr03g0092731"/>
</dbReference>
<protein>
    <submittedName>
        <fullName evidence="2">Uncharacterized protein</fullName>
    </submittedName>
</protein>
<accession>A0A251V469</accession>
<keyword evidence="3" id="KW-1185">Reference proteome</keyword>
<name>A0A251V469_HELAN</name>
<reference evidence="1 3" key="1">
    <citation type="journal article" date="2017" name="Nature">
        <title>The sunflower genome provides insights into oil metabolism, flowering and Asterid evolution.</title>
        <authorList>
            <person name="Badouin H."/>
            <person name="Gouzy J."/>
            <person name="Grassa C.J."/>
            <person name="Murat F."/>
            <person name="Staton S.E."/>
            <person name="Cottret L."/>
            <person name="Lelandais-Briere C."/>
            <person name="Owens G.L."/>
            <person name="Carrere S."/>
            <person name="Mayjonade B."/>
            <person name="Legrand L."/>
            <person name="Gill N."/>
            <person name="Kane N.C."/>
            <person name="Bowers J.E."/>
            <person name="Hubner S."/>
            <person name="Bellec A."/>
            <person name="Berard A."/>
            <person name="Berges H."/>
            <person name="Blanchet N."/>
            <person name="Boniface M.C."/>
            <person name="Brunel D."/>
            <person name="Catrice O."/>
            <person name="Chaidir N."/>
            <person name="Claudel C."/>
            <person name="Donnadieu C."/>
            <person name="Faraut T."/>
            <person name="Fievet G."/>
            <person name="Helmstetter N."/>
            <person name="King M."/>
            <person name="Knapp S.J."/>
            <person name="Lai Z."/>
            <person name="Le Paslier M.C."/>
            <person name="Lippi Y."/>
            <person name="Lorenzon L."/>
            <person name="Mandel J.R."/>
            <person name="Marage G."/>
            <person name="Marchand G."/>
            <person name="Marquand E."/>
            <person name="Bret-Mestries E."/>
            <person name="Morien E."/>
            <person name="Nambeesan S."/>
            <person name="Nguyen T."/>
            <person name="Pegot-Espagnet P."/>
            <person name="Pouilly N."/>
            <person name="Raftis F."/>
            <person name="Sallet E."/>
            <person name="Schiex T."/>
            <person name="Thomas J."/>
            <person name="Vandecasteele C."/>
            <person name="Vares D."/>
            <person name="Vear F."/>
            <person name="Vautrin S."/>
            <person name="Crespi M."/>
            <person name="Mangin B."/>
            <person name="Burke J.M."/>
            <person name="Salse J."/>
            <person name="Munos S."/>
            <person name="Vincourt P."/>
            <person name="Rieseberg L.H."/>
            <person name="Langlade N.B."/>
        </authorList>
    </citation>
    <scope>NUCLEOTIDE SEQUENCE [LARGE SCALE GENOMIC DNA]</scope>
    <source>
        <strain evidence="3">cv. SF193</strain>
        <tissue evidence="1">Leaves</tissue>
    </source>
</reference>
<organism evidence="2 3">
    <name type="scientific">Helianthus annuus</name>
    <name type="common">Common sunflower</name>
    <dbReference type="NCBI Taxonomy" id="4232"/>
    <lineage>
        <taxon>Eukaryota</taxon>
        <taxon>Viridiplantae</taxon>
        <taxon>Streptophyta</taxon>
        <taxon>Embryophyta</taxon>
        <taxon>Tracheophyta</taxon>
        <taxon>Spermatophyta</taxon>
        <taxon>Magnoliopsida</taxon>
        <taxon>eudicotyledons</taxon>
        <taxon>Gunneridae</taxon>
        <taxon>Pentapetalae</taxon>
        <taxon>asterids</taxon>
        <taxon>campanulids</taxon>
        <taxon>Asterales</taxon>
        <taxon>Asteraceae</taxon>
        <taxon>Asteroideae</taxon>
        <taxon>Heliantheae alliance</taxon>
        <taxon>Heliantheae</taxon>
        <taxon>Helianthus</taxon>
    </lineage>
</organism>